<feature type="active site" description="Proton acceptor" evidence="2">
    <location>
        <position position="126"/>
    </location>
</feature>
<evidence type="ECO:0000256" key="2">
    <source>
        <dbReference type="HAMAP-Rule" id="MF_01940"/>
    </source>
</evidence>
<comment type="function">
    <text evidence="2">Hydrolyzes RNA 2',3'-cyclic phosphodiester to an RNA 2'-phosphomonoester.</text>
</comment>
<dbReference type="Proteomes" id="UP000285456">
    <property type="component" value="Unassembled WGS sequence"/>
</dbReference>
<proteinExistence type="inferred from homology"/>
<keyword evidence="1 2" id="KW-0378">Hydrolase</keyword>
<dbReference type="NCBIfam" id="TIGR02258">
    <property type="entry name" value="2_5_ligase"/>
    <property type="match status" value="1"/>
</dbReference>
<comment type="caution">
    <text evidence="4">The sequence shown here is derived from an EMBL/GenBank/DDBJ whole genome shotgun (WGS) entry which is preliminary data.</text>
</comment>
<feature type="short sequence motif" description="HXTX 1" evidence="2">
    <location>
        <begin position="41"/>
        <end position="44"/>
    </location>
</feature>
<dbReference type="InterPro" id="IPR009097">
    <property type="entry name" value="Cyclic_Pdiesterase"/>
</dbReference>
<comment type="catalytic activity">
    <reaction evidence="2">
        <text>a 3'-end 2',3'-cyclophospho-ribonucleotide-RNA + H2O = a 3'-end 2'-phospho-ribonucleotide-RNA + H(+)</text>
        <dbReference type="Rhea" id="RHEA:11828"/>
        <dbReference type="Rhea" id="RHEA-COMP:10464"/>
        <dbReference type="Rhea" id="RHEA-COMP:17353"/>
        <dbReference type="ChEBI" id="CHEBI:15377"/>
        <dbReference type="ChEBI" id="CHEBI:15378"/>
        <dbReference type="ChEBI" id="CHEBI:83064"/>
        <dbReference type="ChEBI" id="CHEBI:173113"/>
        <dbReference type="EC" id="3.1.4.58"/>
    </reaction>
</comment>
<evidence type="ECO:0000259" key="3">
    <source>
        <dbReference type="Pfam" id="PF02834"/>
    </source>
</evidence>
<dbReference type="EMBL" id="QWEH01000022">
    <property type="protein sequence ID" value="RHW29636.1"/>
    <property type="molecule type" value="Genomic_DNA"/>
</dbReference>
<evidence type="ECO:0000313" key="4">
    <source>
        <dbReference type="EMBL" id="RHW29636.1"/>
    </source>
</evidence>
<dbReference type="HAMAP" id="MF_01940">
    <property type="entry name" value="RNA_CPDase"/>
    <property type="match status" value="1"/>
</dbReference>
<dbReference type="GO" id="GO:0008664">
    <property type="term" value="F:RNA 2',3'-cyclic 3'-phosphodiesterase activity"/>
    <property type="evidence" value="ECO:0007669"/>
    <property type="project" value="UniProtKB-EC"/>
</dbReference>
<dbReference type="AlphaFoldDB" id="A0A417YAU3"/>
<dbReference type="SUPFAM" id="SSF55144">
    <property type="entry name" value="LigT-like"/>
    <property type="match status" value="1"/>
</dbReference>
<dbReference type="PANTHER" id="PTHR35561">
    <property type="entry name" value="RNA 2',3'-CYCLIC PHOSPHODIESTERASE"/>
    <property type="match status" value="1"/>
</dbReference>
<dbReference type="GO" id="GO:0004113">
    <property type="term" value="F:2',3'-cyclic-nucleotide 3'-phosphodiesterase activity"/>
    <property type="evidence" value="ECO:0007669"/>
    <property type="project" value="InterPro"/>
</dbReference>
<accession>A0A417YAU3</accession>
<keyword evidence="5" id="KW-1185">Reference proteome</keyword>
<dbReference type="OrthoDB" id="9789350at2"/>
<feature type="domain" description="Phosphoesterase HXTX" evidence="3">
    <location>
        <begin position="9"/>
        <end position="91"/>
    </location>
</feature>
<dbReference type="RefSeq" id="WP_095307615.1">
    <property type="nucleotide sequence ID" value="NZ_JAMAWL010000005.1"/>
</dbReference>
<dbReference type="Gene3D" id="3.90.1140.10">
    <property type="entry name" value="Cyclic phosphodiesterase"/>
    <property type="match status" value="1"/>
</dbReference>
<evidence type="ECO:0000313" key="5">
    <source>
        <dbReference type="Proteomes" id="UP000285456"/>
    </source>
</evidence>
<comment type="similarity">
    <text evidence="2">Belongs to the 2H phosphoesterase superfamily. ThpR family.</text>
</comment>
<dbReference type="Pfam" id="PF02834">
    <property type="entry name" value="LigT_PEase"/>
    <property type="match status" value="2"/>
</dbReference>
<feature type="domain" description="Phosphoesterase HXTX" evidence="3">
    <location>
        <begin position="97"/>
        <end position="175"/>
    </location>
</feature>
<sequence>MAHYFIAIQLPKRLQAYFTSWQNELQKKLVYKQWTHQKDLHITLQFLGEVDDNRIRQLTKALEEIERISSFDIEVGGVGVFGNPNKPRVLWAGVNKTNALAQLQRYVESCTMTVGFPKETRAYTPHITLAKKWDGTDNLGKDTLKDLKNTWNETWSISVAEIVLIRIHPKQTPKYEVVKRYCLQ</sequence>
<dbReference type="EC" id="3.1.4.58" evidence="2"/>
<organism evidence="4 5">
    <name type="scientific">Oceanobacillus profundus</name>
    <dbReference type="NCBI Taxonomy" id="372463"/>
    <lineage>
        <taxon>Bacteria</taxon>
        <taxon>Bacillati</taxon>
        <taxon>Bacillota</taxon>
        <taxon>Bacilli</taxon>
        <taxon>Bacillales</taxon>
        <taxon>Bacillaceae</taxon>
        <taxon>Oceanobacillus</taxon>
    </lineage>
</organism>
<feature type="short sequence motif" description="HXTX 2" evidence="2">
    <location>
        <begin position="126"/>
        <end position="129"/>
    </location>
</feature>
<gene>
    <name evidence="4" type="primary">thpR</name>
    <name evidence="4" type="ORF">D1B32_21270</name>
</gene>
<reference evidence="4 5" key="1">
    <citation type="journal article" date="2007" name="Int. J. Syst. Evol. Microbiol.">
        <title>Oceanobacillus profundus sp. nov., isolated from a deep-sea sediment core.</title>
        <authorList>
            <person name="Kim Y.G."/>
            <person name="Choi D.H."/>
            <person name="Hyun S."/>
            <person name="Cho B.C."/>
        </authorList>
    </citation>
    <scope>NUCLEOTIDE SEQUENCE [LARGE SCALE GENOMIC DNA]</scope>
    <source>
        <strain evidence="4 5">DSM 18246</strain>
    </source>
</reference>
<evidence type="ECO:0000256" key="1">
    <source>
        <dbReference type="ARBA" id="ARBA00022801"/>
    </source>
</evidence>
<name>A0A417YAU3_9BACI</name>
<dbReference type="PANTHER" id="PTHR35561:SF1">
    <property type="entry name" value="RNA 2',3'-CYCLIC PHOSPHODIESTERASE"/>
    <property type="match status" value="1"/>
</dbReference>
<feature type="active site" description="Proton donor" evidence="2">
    <location>
        <position position="41"/>
    </location>
</feature>
<dbReference type="InterPro" id="IPR014051">
    <property type="entry name" value="Phosphoesterase_HXTX"/>
</dbReference>
<protein>
    <recommendedName>
        <fullName evidence="2">RNA 2',3'-cyclic phosphodiesterase</fullName>
        <shortName evidence="2">RNA 2',3'-CPDase</shortName>
        <ecNumber evidence="2">3.1.4.58</ecNumber>
    </recommendedName>
</protein>
<dbReference type="InterPro" id="IPR004175">
    <property type="entry name" value="RNA_CPDase"/>
</dbReference>